<dbReference type="SUPFAM" id="SSF51569">
    <property type="entry name" value="Aldolase"/>
    <property type="match status" value="1"/>
</dbReference>
<sequence>MWLAIFVVVNAVALHCPATAFNVPTTHKHHKHLRRPQPALSAAPNQLEQLADLTTISIDSGDLKVIKKFADTGFITDATTNPLFVAQAGLSGDPDYQKMVDVSVTSALSSSPSQSTPEEITSLAMDTLAVTLGSEISTLVPGYVSTEVDPRLSYDTEETILRARRIIELYSKRGIAKSRILVKIAATWEGVKAAEVLEKEGITCNLTLIFSHVQAVACAQVDSQLISPFPGRILDWHNARRDTIPGTPAEDEGVIAVKKMHHYFRTFGHRKTILMPASWRPSRGKDDPDFALDEIRGLTGVDRMTIPAPLLDALCSSTDPLPPTLANEEHDASLAGPEIGTSVMDEATFRNEFEKDVCGRDKLDEGLSSFIDLTEQLEGVIKAKVDAALIELTRNNI</sequence>
<keyword evidence="3" id="KW-0732">Signal</keyword>
<comment type="pathway">
    <text evidence="2">Carbohydrate degradation; pentose phosphate pathway; D-glyceraldehyde 3-phosphate and beta-D-fructose 6-phosphate from D-ribose 5-phosphate and D-xylulose 5-phosphate (non-oxidative stage): step 2/3.</text>
</comment>
<dbReference type="GO" id="GO:0006098">
    <property type="term" value="P:pentose-phosphate shunt"/>
    <property type="evidence" value="ECO:0007669"/>
    <property type="project" value="UniProtKB-KW"/>
</dbReference>
<dbReference type="InterPro" id="IPR018225">
    <property type="entry name" value="Transaldolase_AS"/>
</dbReference>
<keyword evidence="5" id="KW-1185">Reference proteome</keyword>
<dbReference type="EC" id="2.2.1.2" evidence="2"/>
<feature type="chain" id="PRO_5040853698" description="Transaldolase" evidence="3">
    <location>
        <begin position="21"/>
        <end position="397"/>
    </location>
</feature>
<dbReference type="PANTHER" id="PTHR10683">
    <property type="entry name" value="TRANSALDOLASE"/>
    <property type="match status" value="1"/>
</dbReference>
<organism evidence="4 5">
    <name type="scientific">Triparma verrucosa</name>
    <dbReference type="NCBI Taxonomy" id="1606542"/>
    <lineage>
        <taxon>Eukaryota</taxon>
        <taxon>Sar</taxon>
        <taxon>Stramenopiles</taxon>
        <taxon>Ochrophyta</taxon>
        <taxon>Bolidophyceae</taxon>
        <taxon>Parmales</taxon>
        <taxon>Triparmaceae</taxon>
        <taxon>Triparma</taxon>
    </lineage>
</organism>
<comment type="function">
    <text evidence="2">Catalyzes the rate-limiting step of the non-oxidative phase in the pentose phosphate pathway. Catalyzes the reversible conversion of sedheptulose-7-phosphate and D-glyceraldehyde 3-phosphate into erythrose-4-phosphate and beta-D-fructose 6-phosphate.</text>
</comment>
<comment type="catalytic activity">
    <reaction evidence="2">
        <text>D-sedoheptulose 7-phosphate + D-glyceraldehyde 3-phosphate = D-erythrose 4-phosphate + beta-D-fructose 6-phosphate</text>
        <dbReference type="Rhea" id="RHEA:17053"/>
        <dbReference type="ChEBI" id="CHEBI:16897"/>
        <dbReference type="ChEBI" id="CHEBI:57483"/>
        <dbReference type="ChEBI" id="CHEBI:57634"/>
        <dbReference type="ChEBI" id="CHEBI:59776"/>
        <dbReference type="EC" id="2.2.1.2"/>
    </reaction>
</comment>
<dbReference type="InterPro" id="IPR001585">
    <property type="entry name" value="TAL/FSA"/>
</dbReference>
<evidence type="ECO:0000256" key="3">
    <source>
        <dbReference type="SAM" id="SignalP"/>
    </source>
</evidence>
<reference evidence="5" key="1">
    <citation type="journal article" date="2023" name="Commun. Biol.">
        <title>Genome analysis of Parmales, the sister group of diatoms, reveals the evolutionary specialization of diatoms from phago-mixotrophs to photoautotrophs.</title>
        <authorList>
            <person name="Ban H."/>
            <person name="Sato S."/>
            <person name="Yoshikawa S."/>
            <person name="Yamada K."/>
            <person name="Nakamura Y."/>
            <person name="Ichinomiya M."/>
            <person name="Sato N."/>
            <person name="Blanc-Mathieu R."/>
            <person name="Endo H."/>
            <person name="Kuwata A."/>
            <person name="Ogata H."/>
        </authorList>
    </citation>
    <scope>NUCLEOTIDE SEQUENCE [LARGE SCALE GENOMIC DNA]</scope>
    <source>
        <strain evidence="5">NIES 3699</strain>
    </source>
</reference>
<dbReference type="EMBL" id="BRXX01000581">
    <property type="protein sequence ID" value="GMH48207.1"/>
    <property type="molecule type" value="Genomic_DNA"/>
</dbReference>
<dbReference type="GO" id="GO:0004801">
    <property type="term" value="F:transaldolase activity"/>
    <property type="evidence" value="ECO:0007669"/>
    <property type="project" value="UniProtKB-EC"/>
</dbReference>
<keyword evidence="2" id="KW-0808">Transferase</keyword>
<gene>
    <name evidence="4" type="ORF">TrVE_jg11657</name>
</gene>
<dbReference type="PROSITE" id="PS00958">
    <property type="entry name" value="TRANSALDOLASE_2"/>
    <property type="match status" value="1"/>
</dbReference>
<dbReference type="Gene3D" id="3.20.20.70">
    <property type="entry name" value="Aldolase class I"/>
    <property type="match status" value="1"/>
</dbReference>
<dbReference type="Proteomes" id="UP001165160">
    <property type="component" value="Unassembled WGS sequence"/>
</dbReference>
<dbReference type="InterPro" id="IPR013785">
    <property type="entry name" value="Aldolase_TIM"/>
</dbReference>
<dbReference type="PANTHER" id="PTHR10683:SF18">
    <property type="entry name" value="TRANSALDOLASE"/>
    <property type="match status" value="1"/>
</dbReference>
<keyword evidence="2" id="KW-0570">Pentose shunt</keyword>
<protein>
    <recommendedName>
        <fullName evidence="2">Transaldolase</fullName>
        <ecNumber evidence="2">2.2.1.2</ecNumber>
    </recommendedName>
</protein>
<evidence type="ECO:0000256" key="2">
    <source>
        <dbReference type="RuleBase" id="RU000501"/>
    </source>
</evidence>
<evidence type="ECO:0000313" key="5">
    <source>
        <dbReference type="Proteomes" id="UP001165160"/>
    </source>
</evidence>
<keyword evidence="1" id="KW-0704">Schiff base</keyword>
<dbReference type="GO" id="GO:0005975">
    <property type="term" value="P:carbohydrate metabolic process"/>
    <property type="evidence" value="ECO:0007669"/>
    <property type="project" value="InterPro"/>
</dbReference>
<feature type="signal peptide" evidence="3">
    <location>
        <begin position="1"/>
        <end position="20"/>
    </location>
</feature>
<name>A0A9W6Z4V2_9STRA</name>
<evidence type="ECO:0000313" key="4">
    <source>
        <dbReference type="EMBL" id="GMH48207.1"/>
    </source>
</evidence>
<dbReference type="Pfam" id="PF00923">
    <property type="entry name" value="TAL_FSA"/>
    <property type="match status" value="1"/>
</dbReference>
<proteinExistence type="predicted"/>
<dbReference type="AlphaFoldDB" id="A0A9W6Z4V2"/>
<comment type="caution">
    <text evidence="4">The sequence shown here is derived from an EMBL/GenBank/DDBJ whole genome shotgun (WGS) entry which is preliminary data.</text>
</comment>
<evidence type="ECO:0000256" key="1">
    <source>
        <dbReference type="ARBA" id="ARBA00023270"/>
    </source>
</evidence>
<accession>A0A9W6Z4V2</accession>